<name>A0A8H6Z752_9AGAR</name>
<evidence type="ECO:0000313" key="1">
    <source>
        <dbReference type="EMBL" id="KAF7372224.1"/>
    </source>
</evidence>
<comment type="caution">
    <text evidence="1">The sequence shown here is derived from an EMBL/GenBank/DDBJ whole genome shotgun (WGS) entry which is preliminary data.</text>
</comment>
<organism evidence="1 2">
    <name type="scientific">Mycena venus</name>
    <dbReference type="NCBI Taxonomy" id="2733690"/>
    <lineage>
        <taxon>Eukaryota</taxon>
        <taxon>Fungi</taxon>
        <taxon>Dikarya</taxon>
        <taxon>Basidiomycota</taxon>
        <taxon>Agaricomycotina</taxon>
        <taxon>Agaricomycetes</taxon>
        <taxon>Agaricomycetidae</taxon>
        <taxon>Agaricales</taxon>
        <taxon>Marasmiineae</taxon>
        <taxon>Mycenaceae</taxon>
        <taxon>Mycena</taxon>
    </lineage>
</organism>
<accession>A0A8H6Z752</accession>
<evidence type="ECO:0000313" key="2">
    <source>
        <dbReference type="Proteomes" id="UP000620124"/>
    </source>
</evidence>
<gene>
    <name evidence="1" type="ORF">MVEN_00081900</name>
</gene>
<dbReference type="AlphaFoldDB" id="A0A8H6Z752"/>
<protein>
    <submittedName>
        <fullName evidence="1">Uncharacterized protein</fullName>
    </submittedName>
</protein>
<dbReference type="Proteomes" id="UP000620124">
    <property type="component" value="Unassembled WGS sequence"/>
</dbReference>
<proteinExistence type="predicted"/>
<sequence length="332" mass="37792">MYLQRSPALEAQIHSNQQYFSNTLNHMNNLILDLQDEVFRLTGENVTIKTTLNDILARLDGPSDNVVSRPAPKTKGITNKHPDLKSAVHAMFWRLLSIDPDAAADERHTKMCDGHDGEDAFTIVNTPTGAETKIWKPNYSLAVNTQKNKKFINEIVERVHEAETIHRKSNQGKLPDISYDKAIIKSVAQTYFGTIASNWKKMNTPEGKKKLENEAEKKKLHNRRQLVTAARQEVVEQFEVEYEVSGAAALLDTDFASSVVSLNESTISETTRKRRKAQGGRKGDWMVVGKNWRRKSYVRFLRELDRFVKLKIAATKKQKEDEKKLNESSEPA</sequence>
<dbReference type="EMBL" id="JACAZI010000001">
    <property type="protein sequence ID" value="KAF7372224.1"/>
    <property type="molecule type" value="Genomic_DNA"/>
</dbReference>
<reference evidence="1" key="1">
    <citation type="submission" date="2020-05" db="EMBL/GenBank/DDBJ databases">
        <title>Mycena genomes resolve the evolution of fungal bioluminescence.</title>
        <authorList>
            <person name="Tsai I.J."/>
        </authorList>
    </citation>
    <scope>NUCLEOTIDE SEQUENCE</scope>
    <source>
        <strain evidence="1">CCC161011</strain>
    </source>
</reference>
<keyword evidence="2" id="KW-1185">Reference proteome</keyword>
<dbReference type="OrthoDB" id="3044105at2759"/>